<sequence length="395" mass="43008">MQARFQNDMENAASAGPGAAAVPQANVDGRPIPRSNGSNFSQNRPDLVLNPMNRWGKIMPRSIATSEPSPSLANAPPSSTSAPICPDNEVEQVNSLIKESLGRHALNLIRETLLGHQPSGTSHEHAVTPPYHTNPLSSRMRFQQRPVPAPTRYQLLPILRPPLSTTRQLFPLGVWAMKRNLVLTRVASADEFRPVYTRRRRGRPSSRRLPGEERKTTSIQPAAASSSKAVEEFPTAQIPRAPTSNSSNLSRLGSVAAIQVLATPSRKFRDHLHDLQLNKKNYSSANQLQSVAAASAGSSSRSADLQPSKPITLDSMAAINPTPRLPKLKVKPRFGGIIRSLFQSVPSRTYERIRTPPSNSSRQTGTNQIAPPAENVLGGLLRRADNNKEGLNETG</sequence>
<accession>U4UEB1</accession>
<feature type="compositionally biased region" description="Low complexity" evidence="1">
    <location>
        <begin position="66"/>
        <end position="83"/>
    </location>
</feature>
<dbReference type="Proteomes" id="UP000030742">
    <property type="component" value="Unassembled WGS sequence"/>
</dbReference>
<name>U4UEB1_DENPD</name>
<feature type="region of interest" description="Disordered" evidence="1">
    <location>
        <begin position="197"/>
        <end position="248"/>
    </location>
</feature>
<gene>
    <name evidence="2" type="ORF">D910_05652</name>
</gene>
<protein>
    <submittedName>
        <fullName evidence="2">Uncharacterized protein</fullName>
    </submittedName>
</protein>
<feature type="compositionally biased region" description="Polar residues" evidence="1">
    <location>
        <begin position="35"/>
        <end position="44"/>
    </location>
</feature>
<dbReference type="EMBL" id="KB632046">
    <property type="protein sequence ID" value="ERL88265.1"/>
    <property type="molecule type" value="Genomic_DNA"/>
</dbReference>
<feature type="compositionally biased region" description="Polar residues" evidence="1">
    <location>
        <begin position="356"/>
        <end position="369"/>
    </location>
</feature>
<feature type="compositionally biased region" description="Basic and acidic residues" evidence="1">
    <location>
        <begin position="382"/>
        <end position="395"/>
    </location>
</feature>
<reference evidence="2 3" key="1">
    <citation type="journal article" date="2013" name="Genome Biol.">
        <title>Draft genome of the mountain pine beetle, Dendroctonus ponderosae Hopkins, a major forest pest.</title>
        <authorList>
            <person name="Keeling C.I."/>
            <person name="Yuen M.M."/>
            <person name="Liao N.Y."/>
            <person name="Docking T.R."/>
            <person name="Chan S.K."/>
            <person name="Taylor G.A."/>
            <person name="Palmquist D.L."/>
            <person name="Jackman S.D."/>
            <person name="Nguyen A."/>
            <person name="Li M."/>
            <person name="Henderson H."/>
            <person name="Janes J.K."/>
            <person name="Zhao Y."/>
            <person name="Pandoh P."/>
            <person name="Moore R."/>
            <person name="Sperling F.A."/>
            <person name="Huber D.P."/>
            <person name="Birol I."/>
            <person name="Jones S.J."/>
            <person name="Bohlmann J."/>
        </authorList>
    </citation>
    <scope>NUCLEOTIDE SEQUENCE</scope>
</reference>
<proteinExistence type="predicted"/>
<feature type="compositionally biased region" description="Polar residues" evidence="1">
    <location>
        <begin position="217"/>
        <end position="228"/>
    </location>
</feature>
<feature type="region of interest" description="Disordered" evidence="1">
    <location>
        <begin position="116"/>
        <end position="137"/>
    </location>
</feature>
<evidence type="ECO:0000313" key="2">
    <source>
        <dbReference type="EMBL" id="ERL88265.1"/>
    </source>
</evidence>
<evidence type="ECO:0000256" key="1">
    <source>
        <dbReference type="SAM" id="MobiDB-lite"/>
    </source>
</evidence>
<feature type="region of interest" description="Disordered" evidence="1">
    <location>
        <begin position="1"/>
        <end position="48"/>
    </location>
</feature>
<feature type="compositionally biased region" description="Basic residues" evidence="1">
    <location>
        <begin position="197"/>
        <end position="206"/>
    </location>
</feature>
<feature type="compositionally biased region" description="Low complexity" evidence="1">
    <location>
        <begin position="11"/>
        <end position="27"/>
    </location>
</feature>
<dbReference type="OrthoDB" id="9900844at2759"/>
<dbReference type="AlphaFoldDB" id="U4UEB1"/>
<organism evidence="2 3">
    <name type="scientific">Dendroctonus ponderosae</name>
    <name type="common">Mountain pine beetle</name>
    <dbReference type="NCBI Taxonomy" id="77166"/>
    <lineage>
        <taxon>Eukaryota</taxon>
        <taxon>Metazoa</taxon>
        <taxon>Ecdysozoa</taxon>
        <taxon>Arthropoda</taxon>
        <taxon>Hexapoda</taxon>
        <taxon>Insecta</taxon>
        <taxon>Pterygota</taxon>
        <taxon>Neoptera</taxon>
        <taxon>Endopterygota</taxon>
        <taxon>Coleoptera</taxon>
        <taxon>Polyphaga</taxon>
        <taxon>Cucujiformia</taxon>
        <taxon>Curculionidae</taxon>
        <taxon>Scolytinae</taxon>
        <taxon>Dendroctonus</taxon>
    </lineage>
</organism>
<feature type="region of interest" description="Disordered" evidence="1">
    <location>
        <begin position="62"/>
        <end position="86"/>
    </location>
</feature>
<evidence type="ECO:0000313" key="3">
    <source>
        <dbReference type="Proteomes" id="UP000030742"/>
    </source>
</evidence>
<feature type="region of interest" description="Disordered" evidence="1">
    <location>
        <begin position="350"/>
        <end position="395"/>
    </location>
</feature>